<dbReference type="Pfam" id="PF04542">
    <property type="entry name" value="Sigma70_r2"/>
    <property type="match status" value="1"/>
</dbReference>
<keyword evidence="2" id="KW-0805">Transcription regulation</keyword>
<dbReference type="InterPro" id="IPR036388">
    <property type="entry name" value="WH-like_DNA-bd_sf"/>
</dbReference>
<dbReference type="NCBIfam" id="TIGR02937">
    <property type="entry name" value="sigma70-ECF"/>
    <property type="match status" value="1"/>
</dbReference>
<keyword evidence="3" id="KW-0731">Sigma factor</keyword>
<sequence length="171" mass="19886">MDDIVKRALVDEQAMHSLLSELEPFVYRVAYHLTHHQQDAEDIAQDVLYKVCTKLSMYRGDSALQTWVYSLVMNTYRDFLRKKKVRLTEPLDEGMSSGGFEEAADARMIWQAVLQELPEADRNILILRFQNDLSVREVAEILNMTEANVKTKVFRLKDRLRSLFFKGGEVL</sequence>
<comment type="caution">
    <text evidence="7">The sequence shown here is derived from an EMBL/GenBank/DDBJ whole genome shotgun (WGS) entry which is preliminary data.</text>
</comment>
<evidence type="ECO:0000256" key="3">
    <source>
        <dbReference type="ARBA" id="ARBA00023082"/>
    </source>
</evidence>
<gene>
    <name evidence="7" type="ORF">OS242_14680</name>
</gene>
<dbReference type="CDD" id="cd06171">
    <property type="entry name" value="Sigma70_r4"/>
    <property type="match status" value="1"/>
</dbReference>
<dbReference type="PANTHER" id="PTHR43133:SF51">
    <property type="entry name" value="RNA POLYMERASE SIGMA FACTOR"/>
    <property type="match status" value="1"/>
</dbReference>
<protein>
    <submittedName>
        <fullName evidence="7">Sigma-70 family RNA polymerase sigma factor</fullName>
    </submittedName>
</protein>
<dbReference type="RefSeq" id="WP_267152441.1">
    <property type="nucleotide sequence ID" value="NZ_JAPMLT010000009.1"/>
</dbReference>
<name>A0ABT3X6H1_9BACL</name>
<evidence type="ECO:0000256" key="4">
    <source>
        <dbReference type="ARBA" id="ARBA00023163"/>
    </source>
</evidence>
<evidence type="ECO:0000259" key="5">
    <source>
        <dbReference type="Pfam" id="PF04542"/>
    </source>
</evidence>
<dbReference type="InterPro" id="IPR013325">
    <property type="entry name" value="RNA_pol_sigma_r2"/>
</dbReference>
<feature type="domain" description="RNA polymerase sigma factor 70 region 4 type 2" evidence="6">
    <location>
        <begin position="108"/>
        <end position="160"/>
    </location>
</feature>
<dbReference type="SUPFAM" id="SSF88946">
    <property type="entry name" value="Sigma2 domain of RNA polymerase sigma factors"/>
    <property type="match status" value="1"/>
</dbReference>
<proteinExistence type="inferred from homology"/>
<evidence type="ECO:0000256" key="2">
    <source>
        <dbReference type="ARBA" id="ARBA00023015"/>
    </source>
</evidence>
<organism evidence="7 8">
    <name type="scientific">Tumebacillus lacus</name>
    <dbReference type="NCBI Taxonomy" id="2995335"/>
    <lineage>
        <taxon>Bacteria</taxon>
        <taxon>Bacillati</taxon>
        <taxon>Bacillota</taxon>
        <taxon>Bacilli</taxon>
        <taxon>Bacillales</taxon>
        <taxon>Alicyclobacillaceae</taxon>
        <taxon>Tumebacillus</taxon>
    </lineage>
</organism>
<dbReference type="InterPro" id="IPR007627">
    <property type="entry name" value="RNA_pol_sigma70_r2"/>
</dbReference>
<dbReference type="PANTHER" id="PTHR43133">
    <property type="entry name" value="RNA POLYMERASE ECF-TYPE SIGMA FACTO"/>
    <property type="match status" value="1"/>
</dbReference>
<feature type="domain" description="RNA polymerase sigma-70 region 2" evidence="5">
    <location>
        <begin position="20"/>
        <end position="84"/>
    </location>
</feature>
<dbReference type="Gene3D" id="1.10.1740.10">
    <property type="match status" value="1"/>
</dbReference>
<dbReference type="Pfam" id="PF08281">
    <property type="entry name" value="Sigma70_r4_2"/>
    <property type="match status" value="1"/>
</dbReference>
<accession>A0ABT3X6H1</accession>
<evidence type="ECO:0000313" key="8">
    <source>
        <dbReference type="Proteomes" id="UP001208017"/>
    </source>
</evidence>
<keyword evidence="4" id="KW-0804">Transcription</keyword>
<dbReference type="SUPFAM" id="SSF88659">
    <property type="entry name" value="Sigma3 and sigma4 domains of RNA polymerase sigma factors"/>
    <property type="match status" value="1"/>
</dbReference>
<dbReference type="EMBL" id="JAPMLT010000009">
    <property type="protein sequence ID" value="MCX7571195.1"/>
    <property type="molecule type" value="Genomic_DNA"/>
</dbReference>
<dbReference type="InterPro" id="IPR013324">
    <property type="entry name" value="RNA_pol_sigma_r3/r4-like"/>
</dbReference>
<keyword evidence="8" id="KW-1185">Reference proteome</keyword>
<reference evidence="7 8" key="1">
    <citation type="submission" date="2022-11" db="EMBL/GenBank/DDBJ databases">
        <title>Study of microbial diversity in lake waters.</title>
        <authorList>
            <person name="Zhang J."/>
        </authorList>
    </citation>
    <scope>NUCLEOTIDE SEQUENCE [LARGE SCALE GENOMIC DNA]</scope>
    <source>
        <strain evidence="7 8">DT12</strain>
    </source>
</reference>
<evidence type="ECO:0000256" key="1">
    <source>
        <dbReference type="ARBA" id="ARBA00010641"/>
    </source>
</evidence>
<dbReference type="InterPro" id="IPR013249">
    <property type="entry name" value="RNA_pol_sigma70_r4_t2"/>
</dbReference>
<dbReference type="Proteomes" id="UP001208017">
    <property type="component" value="Unassembled WGS sequence"/>
</dbReference>
<evidence type="ECO:0000313" key="7">
    <source>
        <dbReference type="EMBL" id="MCX7571195.1"/>
    </source>
</evidence>
<dbReference type="InterPro" id="IPR039425">
    <property type="entry name" value="RNA_pol_sigma-70-like"/>
</dbReference>
<comment type="similarity">
    <text evidence="1">Belongs to the sigma-70 factor family. ECF subfamily.</text>
</comment>
<dbReference type="InterPro" id="IPR014284">
    <property type="entry name" value="RNA_pol_sigma-70_dom"/>
</dbReference>
<evidence type="ECO:0000259" key="6">
    <source>
        <dbReference type="Pfam" id="PF08281"/>
    </source>
</evidence>
<dbReference type="Gene3D" id="1.10.10.10">
    <property type="entry name" value="Winged helix-like DNA-binding domain superfamily/Winged helix DNA-binding domain"/>
    <property type="match status" value="1"/>
</dbReference>